<dbReference type="Pfam" id="PF07676">
    <property type="entry name" value="PD40"/>
    <property type="match status" value="1"/>
</dbReference>
<protein>
    <recommendedName>
        <fullName evidence="1">Hydrazine synthase alpha subunit middle domain-containing protein</fullName>
    </recommendedName>
</protein>
<organism evidence="2 3">
    <name type="scientific">Alteromonas arenosi</name>
    <dbReference type="NCBI Taxonomy" id="3055817"/>
    <lineage>
        <taxon>Bacteria</taxon>
        <taxon>Pseudomonadati</taxon>
        <taxon>Pseudomonadota</taxon>
        <taxon>Gammaproteobacteria</taxon>
        <taxon>Alteromonadales</taxon>
        <taxon>Alteromonadaceae</taxon>
        <taxon>Alteromonas/Salinimonas group</taxon>
        <taxon>Alteromonas</taxon>
    </lineage>
</organism>
<dbReference type="Pfam" id="PF18582">
    <property type="entry name" value="HZS_alpha"/>
    <property type="match status" value="1"/>
</dbReference>
<name>A0ABT7T2N6_9ALTE</name>
<reference evidence="2 3" key="1">
    <citation type="submission" date="2023-06" db="EMBL/GenBank/DDBJ databases">
        <title>Alteromonas sp. ASW11-36 isolated from intertidal sand.</title>
        <authorList>
            <person name="Li Y."/>
        </authorList>
    </citation>
    <scope>NUCLEOTIDE SEQUENCE [LARGE SCALE GENOMIC DNA]</scope>
    <source>
        <strain evidence="2 3">ASW11-36</strain>
    </source>
</reference>
<comment type="caution">
    <text evidence="2">The sequence shown here is derived from an EMBL/GenBank/DDBJ whole genome shotgun (WGS) entry which is preliminary data.</text>
</comment>
<gene>
    <name evidence="2" type="ORF">QTP81_15555</name>
</gene>
<dbReference type="InterPro" id="IPR040698">
    <property type="entry name" value="HZS_alpha_mid"/>
</dbReference>
<evidence type="ECO:0000313" key="2">
    <source>
        <dbReference type="EMBL" id="MDM7862019.1"/>
    </source>
</evidence>
<dbReference type="InterPro" id="IPR011042">
    <property type="entry name" value="6-blade_b-propeller_TolB-like"/>
</dbReference>
<sequence>MNAQLNMQINTAKIRLGVVIVSTLALFSCGEDVLPSEENQAPDPVVVDVPVAFIKRDLTVVNEDNMASVRDLSRPAQFVPGSALYIKSRASTSAEERNLTDSLFIPADVEDPTAVEIAPYDVKDLSASYDGTRLIFALRAPETEENPDPTWDIYEYSRETDEIRRVISSDIVANAGDDTGPVYLPDGRILFSSTRQRANQAILLDEGKPQYAGLEEGLDVQASVLHVMNSDGSEIQQISFNQSHDLDPIVAPNGKVVFSRWDQAVGDKGVHLYQMNSDGSDLEILYGRHSHNQGGREVQFTQTRITPDERMLVALTEFEPERLGGDFTIVDAQGFSDLDVPTIGNPGGSGAAQTQALFDNVDASAEFSLGGLFGTLYPLWDGTGRYIYTWSQCRALEPLPEGSAEGTPQRVVPCSEEIIADPAYSPAPPLFGLWFYDPNDNTQLPLTVPEENVAYMEVVAMESRPFPANPELPELIPELVDENLGVVHIRSIYDFAGSDASAQGIDAMANPTLVPINGRAERFLRVIKSVSIPNEDTLEFDNSAFGRSRANLMREVLGYTPIQPDGSVMVTVPANVPFAITILDENGRRISPQHNNWLQVIPGEVKTCNGCHTNGSTAPHGRMEAEAASINLGAPTNGGAFPGANPAMFTDIGETMAQTYARVLGLPRLTPDLVFADVWSDPATTPLAPAINVQYADMGTPLPISQACAQNWTSLCRIEINYPEHIQPIFERVRQTLDSDGMLLTDNTCVSCHTNTDAEGMTQVPAGQLELTAQASLDDPDVMTSYRELFFGDNAQELVEGVLVDILELVFDENGDPVFLRDEDGELILDPNGNPIQLTETVPVQSTMRVRGAVASDRFFEIFNNPESSHYLWLEPVEQKLIAEWLDVGAQYYNNPFAIPQN</sequence>
<feature type="domain" description="Hydrazine synthase alpha subunit middle" evidence="1">
    <location>
        <begin position="550"/>
        <end position="612"/>
    </location>
</feature>
<proteinExistence type="predicted"/>
<dbReference type="SUPFAM" id="SSF82171">
    <property type="entry name" value="DPP6 N-terminal domain-like"/>
    <property type="match status" value="1"/>
</dbReference>
<dbReference type="InterPro" id="IPR011659">
    <property type="entry name" value="WD40"/>
</dbReference>
<keyword evidence="3" id="KW-1185">Reference proteome</keyword>
<accession>A0ABT7T2N6</accession>
<dbReference type="Gene3D" id="2.120.10.30">
    <property type="entry name" value="TolB, C-terminal domain"/>
    <property type="match status" value="1"/>
</dbReference>
<dbReference type="RefSeq" id="WP_289366762.1">
    <property type="nucleotide sequence ID" value="NZ_JAUCBP010000013.1"/>
</dbReference>
<dbReference type="Proteomes" id="UP001234343">
    <property type="component" value="Unassembled WGS sequence"/>
</dbReference>
<dbReference type="EMBL" id="JAUCBP010000013">
    <property type="protein sequence ID" value="MDM7862019.1"/>
    <property type="molecule type" value="Genomic_DNA"/>
</dbReference>
<evidence type="ECO:0000259" key="1">
    <source>
        <dbReference type="Pfam" id="PF18582"/>
    </source>
</evidence>
<evidence type="ECO:0000313" key="3">
    <source>
        <dbReference type="Proteomes" id="UP001234343"/>
    </source>
</evidence>